<evidence type="ECO:0000313" key="1">
    <source>
        <dbReference type="EMBL" id="KAF2672540.1"/>
    </source>
</evidence>
<accession>A0A6A6UL88</accession>
<reference evidence="1" key="1">
    <citation type="journal article" date="2020" name="Stud. Mycol.">
        <title>101 Dothideomycetes genomes: a test case for predicting lifestyles and emergence of pathogens.</title>
        <authorList>
            <person name="Haridas S."/>
            <person name="Albert R."/>
            <person name="Binder M."/>
            <person name="Bloem J."/>
            <person name="Labutti K."/>
            <person name="Salamov A."/>
            <person name="Andreopoulos B."/>
            <person name="Baker S."/>
            <person name="Barry K."/>
            <person name="Bills G."/>
            <person name="Bluhm B."/>
            <person name="Cannon C."/>
            <person name="Castanera R."/>
            <person name="Culley D."/>
            <person name="Daum C."/>
            <person name="Ezra D."/>
            <person name="Gonzalez J."/>
            <person name="Henrissat B."/>
            <person name="Kuo A."/>
            <person name="Liang C."/>
            <person name="Lipzen A."/>
            <person name="Lutzoni F."/>
            <person name="Magnuson J."/>
            <person name="Mondo S."/>
            <person name="Nolan M."/>
            <person name="Ohm R."/>
            <person name="Pangilinan J."/>
            <person name="Park H.-J."/>
            <person name="Ramirez L."/>
            <person name="Alfaro M."/>
            <person name="Sun H."/>
            <person name="Tritt A."/>
            <person name="Yoshinaga Y."/>
            <person name="Zwiers L.-H."/>
            <person name="Turgeon B."/>
            <person name="Goodwin S."/>
            <person name="Spatafora J."/>
            <person name="Crous P."/>
            <person name="Grigoriev I."/>
        </authorList>
    </citation>
    <scope>NUCLEOTIDE SEQUENCE</scope>
    <source>
        <strain evidence="1">CBS 115976</strain>
    </source>
</reference>
<proteinExistence type="predicted"/>
<sequence>MKPKLTDIQRYRVTSINTASTNGTFDFERCAALHNHVIERGWLGTGRDLETLERRSWWDFYGQEAERIRYVLAQPVVEFLQRVILCPEEDDWSWHYFLACVTDPETILDAINDELQEVEGRRFLWLYLYGMPLGHTNGLIFDQVKNLAIIQPTIEDEGTTSNGRQKWLPLEVILDAYIDMIDKGKIVIASGLVEGEYRVESPWTLLPYSNHDLQSSLGAFQDLVDAISARLPHPTVDSTEPLANASTMAAVKLQVFAKEFFLKAKRPSFKFIAPGIAIQSEDELRNQPYMNVPLEDEEEWHPVLLFRAHETVRNFGPIFGRGYEDVEEYPSGLYLSPYDERHHMIFADGVKLVLPFKLGQKGFARSSDGELIGGPRECQNEPEPESHHDMLYTQGYNPFIEYHDIQLYRVLKNWTQMVVDGHWQVNAEGVGGGIEKFRDADSEEHGDRFVITQSW</sequence>
<gene>
    <name evidence="1" type="ORF">BT63DRAFT_369504</name>
</gene>
<dbReference type="EMBL" id="MU004232">
    <property type="protein sequence ID" value="KAF2672540.1"/>
    <property type="molecule type" value="Genomic_DNA"/>
</dbReference>
<protein>
    <submittedName>
        <fullName evidence="1">Uncharacterized protein</fullName>
    </submittedName>
</protein>
<name>A0A6A6UL88_9PEZI</name>
<organism evidence="1 2">
    <name type="scientific">Microthyrium microscopicum</name>
    <dbReference type="NCBI Taxonomy" id="703497"/>
    <lineage>
        <taxon>Eukaryota</taxon>
        <taxon>Fungi</taxon>
        <taxon>Dikarya</taxon>
        <taxon>Ascomycota</taxon>
        <taxon>Pezizomycotina</taxon>
        <taxon>Dothideomycetes</taxon>
        <taxon>Dothideomycetes incertae sedis</taxon>
        <taxon>Microthyriales</taxon>
        <taxon>Microthyriaceae</taxon>
        <taxon>Microthyrium</taxon>
    </lineage>
</organism>
<evidence type="ECO:0000313" key="2">
    <source>
        <dbReference type="Proteomes" id="UP000799302"/>
    </source>
</evidence>
<dbReference type="AlphaFoldDB" id="A0A6A6UL88"/>
<keyword evidence="2" id="KW-1185">Reference proteome</keyword>
<dbReference type="OrthoDB" id="3029470at2759"/>
<dbReference type="Proteomes" id="UP000799302">
    <property type="component" value="Unassembled WGS sequence"/>
</dbReference>